<dbReference type="Proteomes" id="UP000612362">
    <property type="component" value="Unassembled WGS sequence"/>
</dbReference>
<evidence type="ECO:0000313" key="2">
    <source>
        <dbReference type="Proteomes" id="UP000612362"/>
    </source>
</evidence>
<comment type="caution">
    <text evidence="1">The sequence shown here is derived from an EMBL/GenBank/DDBJ whole genome shotgun (WGS) entry which is preliminary data.</text>
</comment>
<protein>
    <submittedName>
        <fullName evidence="1">Uncharacterized protein</fullName>
    </submittedName>
</protein>
<proteinExistence type="predicted"/>
<dbReference type="AlphaFoldDB" id="A0A8J3I7P9"/>
<name>A0A8J3I7P9_9CHLR</name>
<keyword evidence="2" id="KW-1185">Reference proteome</keyword>
<evidence type="ECO:0000313" key="1">
    <source>
        <dbReference type="EMBL" id="GHO50151.1"/>
    </source>
</evidence>
<gene>
    <name evidence="1" type="ORF">KSX_83140</name>
</gene>
<sequence>MRVIVAQPRTLPFLPGARLFGEGILSQNSATTNHLETMLRCTPKGSSMLQERQKRKKERH</sequence>
<organism evidence="1 2">
    <name type="scientific">Ktedonospora formicarum</name>
    <dbReference type="NCBI Taxonomy" id="2778364"/>
    <lineage>
        <taxon>Bacteria</taxon>
        <taxon>Bacillati</taxon>
        <taxon>Chloroflexota</taxon>
        <taxon>Ktedonobacteria</taxon>
        <taxon>Ktedonobacterales</taxon>
        <taxon>Ktedonobacteraceae</taxon>
        <taxon>Ktedonospora</taxon>
    </lineage>
</organism>
<accession>A0A8J3I7P9</accession>
<reference evidence="1" key="1">
    <citation type="submission" date="2020-10" db="EMBL/GenBank/DDBJ databases">
        <title>Taxonomic study of unclassified bacteria belonging to the class Ktedonobacteria.</title>
        <authorList>
            <person name="Yabe S."/>
            <person name="Wang C.M."/>
            <person name="Zheng Y."/>
            <person name="Sakai Y."/>
            <person name="Cavaletti L."/>
            <person name="Monciardini P."/>
            <person name="Donadio S."/>
        </authorList>
    </citation>
    <scope>NUCLEOTIDE SEQUENCE</scope>
    <source>
        <strain evidence="1">SOSP1-1</strain>
    </source>
</reference>
<dbReference type="EMBL" id="BNJF01000007">
    <property type="protein sequence ID" value="GHO50151.1"/>
    <property type="molecule type" value="Genomic_DNA"/>
</dbReference>